<feature type="signal peptide" evidence="1">
    <location>
        <begin position="1"/>
        <end position="21"/>
    </location>
</feature>
<dbReference type="EMBL" id="JAOVZO020000018">
    <property type="protein sequence ID" value="MDC8013697.1"/>
    <property type="molecule type" value="Genomic_DNA"/>
</dbReference>
<dbReference type="AlphaFoldDB" id="A0A9X3YLA6"/>
<accession>A0A9X3YLA6</accession>
<comment type="caution">
    <text evidence="2">The sequence shown here is derived from an EMBL/GenBank/DDBJ whole genome shotgun (WGS) entry which is preliminary data.</text>
</comment>
<feature type="chain" id="PRO_5040868540" evidence="1">
    <location>
        <begin position="22"/>
        <end position="189"/>
    </location>
</feature>
<evidence type="ECO:0000313" key="3">
    <source>
        <dbReference type="Proteomes" id="UP001139971"/>
    </source>
</evidence>
<dbReference type="Pfam" id="PF11454">
    <property type="entry name" value="DUF3016"/>
    <property type="match status" value="1"/>
</dbReference>
<name>A0A9X3YLA6_9GAMM</name>
<evidence type="ECO:0000313" key="2">
    <source>
        <dbReference type="EMBL" id="MDC8013697.1"/>
    </source>
</evidence>
<sequence length="189" mass="21493">MKSRIAFAFVAACAAALVAPAVGYAKSRSVTDPDAPRSLPAEGSVSVRWEDPAQFSEIRYSRNRFEARQGDWVNQLATYLRTRAQAQLPAGEKLDVDITDIKRAGDYEPWHSPQLQDTRVIRDLYPPRIDLTIRRTGADGRVIAEGERRLRNLSFMMDARMLNDSDPLRYEKALIDRWLRSELRDKDGA</sequence>
<keyword evidence="1" id="KW-0732">Signal</keyword>
<protein>
    <submittedName>
        <fullName evidence="2">DUF3016 domain-containing protein</fullName>
    </submittedName>
</protein>
<gene>
    <name evidence="2" type="ORF">OD750_014235</name>
</gene>
<dbReference type="Proteomes" id="UP001139971">
    <property type="component" value="Unassembled WGS sequence"/>
</dbReference>
<dbReference type="RefSeq" id="WP_263542390.1">
    <property type="nucleotide sequence ID" value="NZ_JAOVZO020000018.1"/>
</dbReference>
<reference evidence="2" key="1">
    <citation type="submission" date="2023-02" db="EMBL/GenBank/DDBJ databases">
        <title>Tahibacter soli sp. nov. isolated from soil.</title>
        <authorList>
            <person name="Baek J.H."/>
            <person name="Lee J.K."/>
            <person name="Choi D.G."/>
            <person name="Jeon C.O."/>
        </authorList>
    </citation>
    <scope>NUCLEOTIDE SEQUENCE</scope>
    <source>
        <strain evidence="2">BL</strain>
    </source>
</reference>
<organism evidence="2 3">
    <name type="scientific">Tahibacter soli</name>
    <dbReference type="NCBI Taxonomy" id="2983605"/>
    <lineage>
        <taxon>Bacteria</taxon>
        <taxon>Pseudomonadati</taxon>
        <taxon>Pseudomonadota</taxon>
        <taxon>Gammaproteobacteria</taxon>
        <taxon>Lysobacterales</taxon>
        <taxon>Rhodanobacteraceae</taxon>
        <taxon>Tahibacter</taxon>
    </lineage>
</organism>
<proteinExistence type="predicted"/>
<evidence type="ECO:0000256" key="1">
    <source>
        <dbReference type="SAM" id="SignalP"/>
    </source>
</evidence>
<keyword evidence="3" id="KW-1185">Reference proteome</keyword>
<dbReference type="InterPro" id="IPR021557">
    <property type="entry name" value="DUF3016"/>
</dbReference>